<name>A0A845DWU4_9BACI</name>
<dbReference type="GO" id="GO:0016920">
    <property type="term" value="F:pyroglutamyl-peptidase activity"/>
    <property type="evidence" value="ECO:0007669"/>
    <property type="project" value="UniProtKB-UniRule"/>
</dbReference>
<dbReference type="GO" id="GO:0006508">
    <property type="term" value="P:proteolysis"/>
    <property type="evidence" value="ECO:0007669"/>
    <property type="project" value="UniProtKB-KW"/>
</dbReference>
<keyword evidence="7 9" id="KW-0378">Hydrolase</keyword>
<dbReference type="Gene3D" id="3.40.630.20">
    <property type="entry name" value="Peptidase C15, pyroglutamyl peptidase I-like"/>
    <property type="match status" value="1"/>
</dbReference>
<dbReference type="InterPro" id="IPR029762">
    <property type="entry name" value="PGP-I_bact-type"/>
</dbReference>
<dbReference type="RefSeq" id="WP_160837917.1">
    <property type="nucleotide sequence ID" value="NZ_WMET01000003.1"/>
</dbReference>
<evidence type="ECO:0000256" key="1">
    <source>
        <dbReference type="ARBA" id="ARBA00001770"/>
    </source>
</evidence>
<feature type="active site" evidence="9 10">
    <location>
        <position position="80"/>
    </location>
</feature>
<dbReference type="PROSITE" id="PS01333">
    <property type="entry name" value="PYRASE_GLU"/>
    <property type="match status" value="1"/>
</dbReference>
<dbReference type="InterPro" id="IPR000816">
    <property type="entry name" value="Peptidase_C15"/>
</dbReference>
<dbReference type="EMBL" id="WMET01000003">
    <property type="protein sequence ID" value="MYL20792.1"/>
    <property type="molecule type" value="Genomic_DNA"/>
</dbReference>
<reference evidence="12 13" key="1">
    <citation type="submission" date="2019-11" db="EMBL/GenBank/DDBJ databases">
        <title>Genome sequences of 17 halophilic strains isolated from different environments.</title>
        <authorList>
            <person name="Furrow R.E."/>
        </authorList>
    </citation>
    <scope>NUCLEOTIDE SEQUENCE [LARGE SCALE GENOMIC DNA]</scope>
    <source>
        <strain evidence="12 13">22511_23_Filter</strain>
    </source>
</reference>
<evidence type="ECO:0000256" key="3">
    <source>
        <dbReference type="ARBA" id="ARBA00004496"/>
    </source>
</evidence>
<keyword evidence="5 9" id="KW-0963">Cytoplasm</keyword>
<dbReference type="InterPro" id="IPR036440">
    <property type="entry name" value="Peptidase_C15-like_sf"/>
</dbReference>
<sequence length="202" mass="22446">MPTLLLTGFEPFLNFPINPTEQIVHQLHGRRINGYHVEGRILPVDYQTAGEEVLSHVEDVQPDIVISLGLAAGRHTITPERIAVNCNESSEKDNRGNMPDGEPIHDGGPDGLFSSLPIRRFMEVLHENGYPVEISNTAGTYVCNHVMYQVLYHFQKKGEPVPSGFIHLPASHELAVQHGKLPSWPQQDLTEAVECVIQSIDS</sequence>
<evidence type="ECO:0000313" key="12">
    <source>
        <dbReference type="EMBL" id="MYL20792.1"/>
    </source>
</evidence>
<keyword evidence="6 9" id="KW-0645">Protease</keyword>
<dbReference type="HAMAP" id="MF_00417">
    <property type="entry name" value="Pyrrolid_peptidase"/>
    <property type="match status" value="1"/>
</dbReference>
<evidence type="ECO:0000256" key="6">
    <source>
        <dbReference type="ARBA" id="ARBA00022670"/>
    </source>
</evidence>
<protein>
    <recommendedName>
        <fullName evidence="9">Pyrrolidone-carboxylate peptidase</fullName>
        <ecNumber evidence="9">3.4.19.3</ecNumber>
    </recommendedName>
    <alternativeName>
        <fullName evidence="9">5-oxoprolyl-peptidase</fullName>
    </alternativeName>
    <alternativeName>
        <fullName evidence="9">Pyroglutamyl-peptidase I</fullName>
        <shortName evidence="9">PGP-I</shortName>
        <shortName evidence="9">Pyrase</shortName>
    </alternativeName>
</protein>
<dbReference type="GO" id="GO:0005829">
    <property type="term" value="C:cytosol"/>
    <property type="evidence" value="ECO:0007669"/>
    <property type="project" value="InterPro"/>
</dbReference>
<dbReference type="Proteomes" id="UP000460949">
    <property type="component" value="Unassembled WGS sequence"/>
</dbReference>
<feature type="active site" evidence="9">
    <location>
        <position position="143"/>
    </location>
</feature>
<dbReference type="CDD" id="cd00501">
    <property type="entry name" value="Peptidase_C15"/>
    <property type="match status" value="1"/>
</dbReference>
<dbReference type="PANTHER" id="PTHR23402:SF1">
    <property type="entry name" value="PYROGLUTAMYL-PEPTIDASE I"/>
    <property type="match status" value="1"/>
</dbReference>
<feature type="active site" evidence="9">
    <location>
        <position position="167"/>
    </location>
</feature>
<dbReference type="PRINTS" id="PR00706">
    <property type="entry name" value="PYROGLUPTASE"/>
</dbReference>
<evidence type="ECO:0000256" key="11">
    <source>
        <dbReference type="SAM" id="MobiDB-lite"/>
    </source>
</evidence>
<dbReference type="InterPro" id="IPR016125">
    <property type="entry name" value="Peptidase_C15-like"/>
</dbReference>
<proteinExistence type="inferred from homology"/>
<keyword evidence="8 9" id="KW-0788">Thiol protease</keyword>
<evidence type="ECO:0000256" key="7">
    <source>
        <dbReference type="ARBA" id="ARBA00022801"/>
    </source>
</evidence>
<comment type="subunit">
    <text evidence="9">Homotetramer.</text>
</comment>
<comment type="similarity">
    <text evidence="4 9">Belongs to the peptidase C15 family.</text>
</comment>
<dbReference type="AlphaFoldDB" id="A0A845DWU4"/>
<dbReference type="PIRSF" id="PIRSF015592">
    <property type="entry name" value="Prld-crbxl_pptds"/>
    <property type="match status" value="1"/>
</dbReference>
<dbReference type="SUPFAM" id="SSF53182">
    <property type="entry name" value="Pyrrolidone carboxyl peptidase (pyroglutamate aminopeptidase)"/>
    <property type="match status" value="1"/>
</dbReference>
<accession>A0A845DWU4</accession>
<comment type="catalytic activity">
    <reaction evidence="1 9 10">
        <text>Release of an N-terminal pyroglutamyl group from a polypeptide, the second amino acid generally not being Pro.</text>
        <dbReference type="EC" id="3.4.19.3"/>
    </reaction>
</comment>
<dbReference type="InterPro" id="IPR033693">
    <property type="entry name" value="PGPEP1_Glu_AS"/>
</dbReference>
<evidence type="ECO:0000256" key="9">
    <source>
        <dbReference type="HAMAP-Rule" id="MF_00417"/>
    </source>
</evidence>
<gene>
    <name evidence="9" type="primary">pcp</name>
    <name evidence="12" type="ORF">GLW04_12895</name>
</gene>
<organism evidence="12 13">
    <name type="scientific">Halobacillus litoralis</name>
    <dbReference type="NCBI Taxonomy" id="45668"/>
    <lineage>
        <taxon>Bacteria</taxon>
        <taxon>Bacillati</taxon>
        <taxon>Bacillota</taxon>
        <taxon>Bacilli</taxon>
        <taxon>Bacillales</taxon>
        <taxon>Bacillaceae</taxon>
        <taxon>Halobacillus</taxon>
    </lineage>
</organism>
<evidence type="ECO:0000256" key="8">
    <source>
        <dbReference type="ARBA" id="ARBA00022807"/>
    </source>
</evidence>
<feature type="region of interest" description="Disordered" evidence="11">
    <location>
        <begin position="87"/>
        <end position="108"/>
    </location>
</feature>
<evidence type="ECO:0000256" key="5">
    <source>
        <dbReference type="ARBA" id="ARBA00022490"/>
    </source>
</evidence>
<dbReference type="NCBIfam" id="NF009676">
    <property type="entry name" value="PRK13197.1"/>
    <property type="match status" value="1"/>
</dbReference>
<evidence type="ECO:0000313" key="13">
    <source>
        <dbReference type="Proteomes" id="UP000460949"/>
    </source>
</evidence>
<evidence type="ECO:0000256" key="10">
    <source>
        <dbReference type="PROSITE-ProRule" id="PRU10076"/>
    </source>
</evidence>
<comment type="function">
    <text evidence="2 9">Removes 5-oxoproline from various penultimate amino acid residues except L-proline.</text>
</comment>
<comment type="caution">
    <text evidence="12">The sequence shown here is derived from an EMBL/GenBank/DDBJ whole genome shotgun (WGS) entry which is preliminary data.</text>
</comment>
<comment type="subcellular location">
    <subcellularLocation>
        <location evidence="3 9">Cytoplasm</location>
    </subcellularLocation>
</comment>
<evidence type="ECO:0000256" key="2">
    <source>
        <dbReference type="ARBA" id="ARBA00002280"/>
    </source>
</evidence>
<dbReference type="Pfam" id="PF01470">
    <property type="entry name" value="Peptidase_C15"/>
    <property type="match status" value="1"/>
</dbReference>
<dbReference type="EC" id="3.4.19.3" evidence="9"/>
<dbReference type="PANTHER" id="PTHR23402">
    <property type="entry name" value="PROTEASE FAMILY C15 PYROGLUTAMYL-PEPTIDASE I-RELATED"/>
    <property type="match status" value="1"/>
</dbReference>
<evidence type="ECO:0000256" key="4">
    <source>
        <dbReference type="ARBA" id="ARBA00006641"/>
    </source>
</evidence>